<feature type="region of interest" description="Disordered" evidence="6">
    <location>
        <begin position="178"/>
        <end position="218"/>
    </location>
</feature>
<dbReference type="InterPro" id="IPR016177">
    <property type="entry name" value="DNA-bd_dom_sf"/>
</dbReference>
<evidence type="ECO:0000256" key="2">
    <source>
        <dbReference type="ARBA" id="ARBA00023015"/>
    </source>
</evidence>
<dbReference type="PROSITE" id="PS50982">
    <property type="entry name" value="MBD"/>
    <property type="match status" value="1"/>
</dbReference>
<feature type="compositionally biased region" description="Polar residues" evidence="6">
    <location>
        <begin position="191"/>
        <end position="204"/>
    </location>
</feature>
<dbReference type="Proteomes" id="UP001346149">
    <property type="component" value="Unassembled WGS sequence"/>
</dbReference>
<evidence type="ECO:0000256" key="4">
    <source>
        <dbReference type="ARBA" id="ARBA00023163"/>
    </source>
</evidence>
<evidence type="ECO:0000256" key="1">
    <source>
        <dbReference type="ARBA" id="ARBA00004123"/>
    </source>
</evidence>
<evidence type="ECO:0000259" key="7">
    <source>
        <dbReference type="PROSITE" id="PS50982"/>
    </source>
</evidence>
<keyword evidence="3" id="KW-0238">DNA-binding</keyword>
<evidence type="ECO:0000313" key="9">
    <source>
        <dbReference type="Proteomes" id="UP001346149"/>
    </source>
</evidence>
<evidence type="ECO:0000256" key="3">
    <source>
        <dbReference type="ARBA" id="ARBA00023125"/>
    </source>
</evidence>
<feature type="region of interest" description="Disordered" evidence="6">
    <location>
        <begin position="1"/>
        <end position="118"/>
    </location>
</feature>
<gene>
    <name evidence="8" type="ORF">SAY86_020105</name>
</gene>
<evidence type="ECO:0000256" key="6">
    <source>
        <dbReference type="SAM" id="MobiDB-lite"/>
    </source>
</evidence>
<proteinExistence type="predicted"/>
<evidence type="ECO:0000313" key="8">
    <source>
        <dbReference type="EMBL" id="KAK4788786.1"/>
    </source>
</evidence>
<dbReference type="AlphaFoldDB" id="A0AAN7LM30"/>
<keyword evidence="9" id="KW-1185">Reference proteome</keyword>
<sequence>MSMSQHSPPAAISRPDSLNPSDTERFSGALPPDSLLKSGCVINPASNSNGGTRTNGAGKPNHGGAGAVASFPGHYFNHPVHVSHAPKSSSSVGASVAATPDSAANRSEDSRAARRRRRLSVGEVPDWLPAGWIVEDRVRASGATAGSIDKYYRDPVSGSLFRSKKEVLYFLENGIKRKKTTDSSDADPETGESTASQRQKNGTAPKSPPNFDFSDPPEKVTWVLNDYSNGSWTPYVDGKKVPDPTAKEWSATFNFISTSRP</sequence>
<dbReference type="GO" id="GO:0005634">
    <property type="term" value="C:nucleus"/>
    <property type="evidence" value="ECO:0007669"/>
    <property type="project" value="UniProtKB-SubCell"/>
</dbReference>
<feature type="domain" description="MBD" evidence="7">
    <location>
        <begin position="118"/>
        <end position="193"/>
    </location>
</feature>
<keyword evidence="5" id="KW-0539">Nucleus</keyword>
<reference evidence="8 9" key="1">
    <citation type="journal article" date="2023" name="Hortic Res">
        <title>Pangenome of water caltrop reveals structural variations and asymmetric subgenome divergence after allopolyploidization.</title>
        <authorList>
            <person name="Zhang X."/>
            <person name="Chen Y."/>
            <person name="Wang L."/>
            <person name="Yuan Y."/>
            <person name="Fang M."/>
            <person name="Shi L."/>
            <person name="Lu R."/>
            <person name="Comes H.P."/>
            <person name="Ma Y."/>
            <person name="Chen Y."/>
            <person name="Huang G."/>
            <person name="Zhou Y."/>
            <person name="Zheng Z."/>
            <person name="Qiu Y."/>
        </authorList>
    </citation>
    <scope>NUCLEOTIDE SEQUENCE [LARGE SCALE GENOMIC DNA]</scope>
    <source>
        <strain evidence="8">F231</strain>
    </source>
</reference>
<evidence type="ECO:0000256" key="5">
    <source>
        <dbReference type="ARBA" id="ARBA00023242"/>
    </source>
</evidence>
<dbReference type="PANTHER" id="PTHR12396:SF46">
    <property type="entry name" value="METHYL-CPG-BINDING DOMAIN-CONTAINING PROTEIN 6"/>
    <property type="match status" value="1"/>
</dbReference>
<dbReference type="Gene3D" id="3.30.890.10">
    <property type="entry name" value="Methyl-cpg-binding Protein 2, Chain A"/>
    <property type="match status" value="1"/>
</dbReference>
<dbReference type="PANTHER" id="PTHR12396">
    <property type="entry name" value="METHYL-CPG BINDING PROTEIN, MBD"/>
    <property type="match status" value="1"/>
</dbReference>
<keyword evidence="4" id="KW-0804">Transcription</keyword>
<organism evidence="8 9">
    <name type="scientific">Trapa natans</name>
    <name type="common">Water chestnut</name>
    <dbReference type="NCBI Taxonomy" id="22666"/>
    <lineage>
        <taxon>Eukaryota</taxon>
        <taxon>Viridiplantae</taxon>
        <taxon>Streptophyta</taxon>
        <taxon>Embryophyta</taxon>
        <taxon>Tracheophyta</taxon>
        <taxon>Spermatophyta</taxon>
        <taxon>Magnoliopsida</taxon>
        <taxon>eudicotyledons</taxon>
        <taxon>Gunneridae</taxon>
        <taxon>Pentapetalae</taxon>
        <taxon>rosids</taxon>
        <taxon>malvids</taxon>
        <taxon>Myrtales</taxon>
        <taxon>Lythraceae</taxon>
        <taxon>Trapa</taxon>
    </lineage>
</organism>
<accession>A0AAN7LM30</accession>
<comment type="caution">
    <text evidence="8">The sequence shown here is derived from an EMBL/GenBank/DDBJ whole genome shotgun (WGS) entry which is preliminary data.</text>
</comment>
<comment type="subcellular location">
    <subcellularLocation>
        <location evidence="1">Nucleus</location>
    </subcellularLocation>
</comment>
<dbReference type="Pfam" id="PF01429">
    <property type="entry name" value="MBD"/>
    <property type="match status" value="1"/>
</dbReference>
<protein>
    <recommendedName>
        <fullName evidence="7">MBD domain-containing protein</fullName>
    </recommendedName>
</protein>
<feature type="compositionally biased region" description="Low complexity" evidence="6">
    <location>
        <begin position="78"/>
        <end position="105"/>
    </location>
</feature>
<name>A0AAN7LM30_TRANT</name>
<keyword evidence="2" id="KW-0805">Transcription regulation</keyword>
<dbReference type="EMBL" id="JAXQNO010000011">
    <property type="protein sequence ID" value="KAK4788786.1"/>
    <property type="molecule type" value="Genomic_DNA"/>
</dbReference>
<dbReference type="GO" id="GO:0003677">
    <property type="term" value="F:DNA binding"/>
    <property type="evidence" value="ECO:0007669"/>
    <property type="project" value="UniProtKB-KW"/>
</dbReference>
<feature type="compositionally biased region" description="Polar residues" evidence="6">
    <location>
        <begin position="44"/>
        <end position="55"/>
    </location>
</feature>
<dbReference type="SUPFAM" id="SSF54171">
    <property type="entry name" value="DNA-binding domain"/>
    <property type="match status" value="1"/>
</dbReference>
<dbReference type="InterPro" id="IPR001739">
    <property type="entry name" value="Methyl_CpG_DNA-bd"/>
</dbReference>